<organism evidence="2 3">
    <name type="scientific">Streptomyces antimycoticus</name>
    <dbReference type="NCBI Taxonomy" id="68175"/>
    <lineage>
        <taxon>Bacteria</taxon>
        <taxon>Bacillati</taxon>
        <taxon>Actinomycetota</taxon>
        <taxon>Actinomycetes</taxon>
        <taxon>Kitasatosporales</taxon>
        <taxon>Streptomycetaceae</taxon>
        <taxon>Streptomyces</taxon>
        <taxon>Streptomyces violaceusniger group</taxon>
    </lineage>
</organism>
<evidence type="ECO:0000256" key="1">
    <source>
        <dbReference type="SAM" id="MobiDB-lite"/>
    </source>
</evidence>
<evidence type="ECO:0000313" key="2">
    <source>
        <dbReference type="EMBL" id="BBJ46451.1"/>
    </source>
</evidence>
<dbReference type="Proteomes" id="UP000463951">
    <property type="component" value="Chromosome"/>
</dbReference>
<protein>
    <submittedName>
        <fullName evidence="2">Uncharacterized protein</fullName>
    </submittedName>
</protein>
<dbReference type="AlphaFoldDB" id="A0A499VAA5"/>
<name>A0A499VAA5_9ACTN</name>
<gene>
    <name evidence="2" type="ORF">SSPO_091690</name>
</gene>
<reference evidence="2 3" key="1">
    <citation type="journal article" date="2020" name="Int. J. Syst. Evol. Microbiol.">
        <title>Reclassification of Streptomyces castelarensis and Streptomyces sporoclivatus as later heterotypic synonyms of Streptomyces antimycoticus.</title>
        <authorList>
            <person name="Komaki H."/>
            <person name="Tamura T."/>
        </authorList>
    </citation>
    <scope>NUCLEOTIDE SEQUENCE [LARGE SCALE GENOMIC DNA]</scope>
    <source>
        <strain evidence="2 3">NBRC 100767</strain>
    </source>
</reference>
<evidence type="ECO:0000313" key="3">
    <source>
        <dbReference type="Proteomes" id="UP000463951"/>
    </source>
</evidence>
<sequence length="144" mass="14930">MFTAIVIQRVPFLLLGHGGAGHHQRVRDGVGLHPGASAQPRRGVTSAAASAFLLSAPAINPIVLVVSDVVGPMVDLKLIALQSGTFGRAFSLGAVSAARDGFPFKCPRTDGDQSHDGTRAMATATATRTGHGVSPRPRTPITTW</sequence>
<feature type="region of interest" description="Disordered" evidence="1">
    <location>
        <begin position="123"/>
        <end position="144"/>
    </location>
</feature>
<proteinExistence type="predicted"/>
<accession>A0A499VAA5</accession>
<dbReference type="EMBL" id="AP019620">
    <property type="protein sequence ID" value="BBJ46451.1"/>
    <property type="molecule type" value="Genomic_DNA"/>
</dbReference>